<proteinExistence type="inferred from homology"/>
<dbReference type="GO" id="GO:0003677">
    <property type="term" value="F:DNA binding"/>
    <property type="evidence" value="ECO:0007669"/>
    <property type="project" value="UniProtKB-KW"/>
</dbReference>
<keyword evidence="4" id="KW-0548">Nucleotidyltransferase</keyword>
<dbReference type="Pfam" id="PF04552">
    <property type="entry name" value="Sigma54_DBD"/>
    <property type="match status" value="1"/>
</dbReference>
<feature type="compositionally biased region" description="Acidic residues" evidence="9">
    <location>
        <begin position="49"/>
        <end position="73"/>
    </location>
</feature>
<dbReference type="Pfam" id="PF00309">
    <property type="entry name" value="Sigma54_AID"/>
    <property type="match status" value="1"/>
</dbReference>
<dbReference type="GO" id="GO:0006352">
    <property type="term" value="P:DNA-templated transcription initiation"/>
    <property type="evidence" value="ECO:0007669"/>
    <property type="project" value="InterPro"/>
</dbReference>
<dbReference type="EMBL" id="PJMU01000002">
    <property type="protein sequence ID" value="PKV67050.1"/>
    <property type="molecule type" value="Genomic_DNA"/>
</dbReference>
<dbReference type="Proteomes" id="UP000233782">
    <property type="component" value="Unassembled WGS sequence"/>
</dbReference>
<dbReference type="InterPro" id="IPR007046">
    <property type="entry name" value="RNA_pol_sigma_54_core-bd"/>
</dbReference>
<dbReference type="Gene3D" id="1.10.10.60">
    <property type="entry name" value="Homeodomain-like"/>
    <property type="match status" value="1"/>
</dbReference>
<feature type="region of interest" description="Disordered" evidence="9">
    <location>
        <begin position="41"/>
        <end position="80"/>
    </location>
</feature>
<accession>A0A2N3UCD0</accession>
<comment type="similarity">
    <text evidence="1">Belongs to the sigma-54 factor family.</text>
</comment>
<dbReference type="PROSITE" id="PS50044">
    <property type="entry name" value="SIGMA54_3"/>
    <property type="match status" value="1"/>
</dbReference>
<gene>
    <name evidence="12" type="ORF">BD749_2189</name>
</gene>
<keyword evidence="8" id="KW-0804">Transcription</keyword>
<dbReference type="GO" id="GO:0000428">
    <property type="term" value="C:DNA-directed RNA polymerase complex"/>
    <property type="evidence" value="ECO:0007669"/>
    <property type="project" value="UniProtKB-KW"/>
</dbReference>
<dbReference type="InterPro" id="IPR007634">
    <property type="entry name" value="RNA_pol_sigma_54_DNA-bd"/>
</dbReference>
<evidence type="ECO:0000256" key="3">
    <source>
        <dbReference type="ARBA" id="ARBA00022679"/>
    </source>
</evidence>
<dbReference type="PIRSF" id="PIRSF000774">
    <property type="entry name" value="RpoN"/>
    <property type="match status" value="1"/>
</dbReference>
<evidence type="ECO:0000313" key="13">
    <source>
        <dbReference type="Proteomes" id="UP000233782"/>
    </source>
</evidence>
<dbReference type="PRINTS" id="PR00045">
    <property type="entry name" value="SIGMA54FCT"/>
</dbReference>
<dbReference type="NCBIfam" id="TIGR02395">
    <property type="entry name" value="rpoN_sigma"/>
    <property type="match status" value="1"/>
</dbReference>
<evidence type="ECO:0000256" key="8">
    <source>
        <dbReference type="ARBA" id="ARBA00023163"/>
    </source>
</evidence>
<keyword evidence="6" id="KW-0731">Sigma factor</keyword>
<dbReference type="GO" id="GO:0001216">
    <property type="term" value="F:DNA-binding transcription activator activity"/>
    <property type="evidence" value="ECO:0007669"/>
    <property type="project" value="InterPro"/>
</dbReference>
<dbReference type="PANTHER" id="PTHR32248">
    <property type="entry name" value="RNA POLYMERASE SIGMA-54 FACTOR"/>
    <property type="match status" value="1"/>
</dbReference>
<dbReference type="InterPro" id="IPR038709">
    <property type="entry name" value="RpoN_core-bd_sf"/>
</dbReference>
<dbReference type="Pfam" id="PF04963">
    <property type="entry name" value="Sigma54_CBD"/>
    <property type="match status" value="1"/>
</dbReference>
<keyword evidence="7" id="KW-0238">DNA-binding</keyword>
<evidence type="ECO:0000256" key="5">
    <source>
        <dbReference type="ARBA" id="ARBA00023015"/>
    </source>
</evidence>
<keyword evidence="5" id="KW-0805">Transcription regulation</keyword>
<keyword evidence="13" id="KW-1185">Reference proteome</keyword>
<evidence type="ECO:0000256" key="6">
    <source>
        <dbReference type="ARBA" id="ARBA00023082"/>
    </source>
</evidence>
<dbReference type="PANTHER" id="PTHR32248:SF4">
    <property type="entry name" value="RNA POLYMERASE SIGMA-54 FACTOR"/>
    <property type="match status" value="1"/>
</dbReference>
<dbReference type="Gene3D" id="1.10.10.1330">
    <property type="entry name" value="RNA polymerase sigma-54 factor, core-binding domain"/>
    <property type="match status" value="1"/>
</dbReference>
<evidence type="ECO:0000256" key="7">
    <source>
        <dbReference type="ARBA" id="ARBA00023125"/>
    </source>
</evidence>
<feature type="domain" description="RNA polymerase sigma factor 54 DNA-binding" evidence="10">
    <location>
        <begin position="323"/>
        <end position="480"/>
    </location>
</feature>
<evidence type="ECO:0000256" key="1">
    <source>
        <dbReference type="ARBA" id="ARBA00008798"/>
    </source>
</evidence>
<evidence type="ECO:0000256" key="4">
    <source>
        <dbReference type="ARBA" id="ARBA00022695"/>
    </source>
</evidence>
<feature type="domain" description="RNA polymerase sigma factor 54 core-binding" evidence="11">
    <location>
        <begin position="109"/>
        <end position="300"/>
    </location>
</feature>
<sequence>MQRLDLRQLLSQKLSPQQIQFIKLLQIPTVELEARIKEEMEINPALEEGREEPESEYSDSDSGDDYDSDDDYGKDEVDINDYLNDDEISGYKMQGDRGGDEEDREMPIAMTSSLTDNLMDQLGFLELDDKQYTIGMQLIGSIDSDGYIRRELSSIANDLAFSQNVMTTEEEIEQVLHMIQTFDPAGIAARDLPECLLLQLERREQDETTLLAERIIKETFEEFTKKHYQKIQSKFGVTEEELKKAIDVIIKLNPKPGGSGAGTTRVQYIIPDFILTNENGQLQLSLNSRNAPDLRISRSYADMFDAYDKSDKKDKKLKETVAFVKQKLDAAKWFIDAIRQRQNTLLRTMESIIKYQHEFFLEGDESKLRPMILKDIAEDIGMDISTVSRVANSKAVQTEFGIYPLKYFFSEGIATDSGEDASSREVKHILKEIIDKENKRKPLSDEKIEKMLNEKGYNIARRTVAKYREQLNIPVARLRKEL</sequence>
<dbReference type="RefSeq" id="WP_101444328.1">
    <property type="nucleotide sequence ID" value="NZ_PJMU01000002.1"/>
</dbReference>
<comment type="caution">
    <text evidence="12">The sequence shown here is derived from an EMBL/GenBank/DDBJ whole genome shotgun (WGS) entry which is preliminary data.</text>
</comment>
<evidence type="ECO:0000256" key="9">
    <source>
        <dbReference type="SAM" id="MobiDB-lite"/>
    </source>
</evidence>
<dbReference type="PROSITE" id="PS00718">
    <property type="entry name" value="SIGMA54_2"/>
    <property type="match status" value="1"/>
</dbReference>
<keyword evidence="3" id="KW-0808">Transferase</keyword>
<dbReference type="OrthoDB" id="9814402at2"/>
<reference evidence="12 13" key="1">
    <citation type="submission" date="2017-12" db="EMBL/GenBank/DDBJ databases">
        <title>Genomic Encyclopedia of Type Strains, Phase III (KMG-III): the genomes of soil and plant-associated and newly described type strains.</title>
        <authorList>
            <person name="Whitman W."/>
        </authorList>
    </citation>
    <scope>NUCLEOTIDE SEQUENCE [LARGE SCALE GENOMIC DNA]</scope>
    <source>
        <strain evidence="12 13">LP43</strain>
    </source>
</reference>
<dbReference type="InterPro" id="IPR000394">
    <property type="entry name" value="RNA_pol_sigma_54"/>
</dbReference>
<keyword evidence="2" id="KW-0240">DNA-directed RNA polymerase</keyword>
<dbReference type="GO" id="GO:0016987">
    <property type="term" value="F:sigma factor activity"/>
    <property type="evidence" value="ECO:0007669"/>
    <property type="project" value="UniProtKB-KW"/>
</dbReference>
<organism evidence="12 13">
    <name type="scientific">Pontibacter ramchanderi</name>
    <dbReference type="NCBI Taxonomy" id="1179743"/>
    <lineage>
        <taxon>Bacteria</taxon>
        <taxon>Pseudomonadati</taxon>
        <taxon>Bacteroidota</taxon>
        <taxon>Cytophagia</taxon>
        <taxon>Cytophagales</taxon>
        <taxon>Hymenobacteraceae</taxon>
        <taxon>Pontibacter</taxon>
    </lineage>
</organism>
<evidence type="ECO:0000259" key="10">
    <source>
        <dbReference type="Pfam" id="PF04552"/>
    </source>
</evidence>
<evidence type="ECO:0000256" key="2">
    <source>
        <dbReference type="ARBA" id="ARBA00022478"/>
    </source>
</evidence>
<dbReference type="AlphaFoldDB" id="A0A2N3UCD0"/>
<name>A0A2N3UCD0_9BACT</name>
<evidence type="ECO:0000259" key="11">
    <source>
        <dbReference type="Pfam" id="PF04963"/>
    </source>
</evidence>
<evidence type="ECO:0000313" key="12">
    <source>
        <dbReference type="EMBL" id="PKV67050.1"/>
    </source>
</evidence>
<dbReference type="GO" id="GO:0016779">
    <property type="term" value="F:nucleotidyltransferase activity"/>
    <property type="evidence" value="ECO:0007669"/>
    <property type="project" value="UniProtKB-KW"/>
</dbReference>
<protein>
    <submittedName>
        <fullName evidence="12">RNA polymerase RpoN-/SigL-like sigma 54 subunit</fullName>
    </submittedName>
</protein>